<evidence type="ECO:0000313" key="4">
    <source>
        <dbReference type="Proteomes" id="UP000249819"/>
    </source>
</evidence>
<gene>
    <name evidence="3" type="ORF">CLV59_102137</name>
</gene>
<feature type="domain" description="Signal transduction histidine kinase internal region" evidence="2">
    <location>
        <begin position="63"/>
        <end position="141"/>
    </location>
</feature>
<keyword evidence="1" id="KW-1133">Transmembrane helix</keyword>
<dbReference type="RefSeq" id="WP_111591096.1">
    <property type="nucleotide sequence ID" value="NZ_QLMA01000002.1"/>
</dbReference>
<dbReference type="InterPro" id="IPR050640">
    <property type="entry name" value="Bact_2-comp_sensor_kinase"/>
</dbReference>
<dbReference type="Pfam" id="PF06580">
    <property type="entry name" value="His_kinase"/>
    <property type="match status" value="1"/>
</dbReference>
<dbReference type="EMBL" id="QLMA01000002">
    <property type="protein sequence ID" value="RAJ85434.1"/>
    <property type="molecule type" value="Genomic_DNA"/>
</dbReference>
<dbReference type="InterPro" id="IPR010559">
    <property type="entry name" value="Sig_transdc_His_kin_internal"/>
</dbReference>
<dbReference type="AlphaFoldDB" id="A0A327W735"/>
<keyword evidence="3" id="KW-0808">Transferase</keyword>
<feature type="transmembrane region" description="Helical" evidence="1">
    <location>
        <begin position="6"/>
        <end position="26"/>
    </location>
</feature>
<evidence type="ECO:0000313" key="3">
    <source>
        <dbReference type="EMBL" id="RAJ85434.1"/>
    </source>
</evidence>
<name>A0A327W735_9BACT</name>
<sequence>MSVELQTLLLVLLSAGMAAFLVLFLATRRKLKIALAHSEAFERRNTFLSAEVSLLRQQLAQMKLVTLKSQINPHFVFNCLNGIHSAVVTGENTRAREYISGFARLLRMVLMHSSRSLISLKEEMEILDYYLKLERLRTSEAFEYTFYIDPAIDPDNTLLPGMLVQPFLENAIWHGLMAKDGDKHLQVRWSMQQNNLLRCEVEDNGIGRNLASLRCNVDLKAGAHQSKGMEICMERIELYRSSFNAQCNLEIEDLADENNAPGGTRVCITFEVNPEMAAAMSA</sequence>
<dbReference type="SUPFAM" id="SSF55874">
    <property type="entry name" value="ATPase domain of HSP90 chaperone/DNA topoisomerase II/histidine kinase"/>
    <property type="match status" value="1"/>
</dbReference>
<dbReference type="Gene3D" id="3.30.565.10">
    <property type="entry name" value="Histidine kinase-like ATPase, C-terminal domain"/>
    <property type="match status" value="1"/>
</dbReference>
<keyword evidence="1" id="KW-0812">Transmembrane</keyword>
<dbReference type="GO" id="GO:0000155">
    <property type="term" value="F:phosphorelay sensor kinase activity"/>
    <property type="evidence" value="ECO:0007669"/>
    <property type="project" value="InterPro"/>
</dbReference>
<keyword evidence="1" id="KW-0472">Membrane</keyword>
<dbReference type="OrthoDB" id="607947at2"/>
<keyword evidence="4" id="KW-1185">Reference proteome</keyword>
<dbReference type="InterPro" id="IPR036890">
    <property type="entry name" value="HATPase_C_sf"/>
</dbReference>
<reference evidence="3 4" key="1">
    <citation type="submission" date="2018-06" db="EMBL/GenBank/DDBJ databases">
        <title>Genomic Encyclopedia of Archaeal and Bacterial Type Strains, Phase II (KMG-II): from individual species to whole genera.</title>
        <authorList>
            <person name="Goeker M."/>
        </authorList>
    </citation>
    <scope>NUCLEOTIDE SEQUENCE [LARGE SCALE GENOMIC DNA]</scope>
    <source>
        <strain evidence="3 4">DSM 29821</strain>
    </source>
</reference>
<dbReference type="PANTHER" id="PTHR34220:SF7">
    <property type="entry name" value="SENSOR HISTIDINE KINASE YPDA"/>
    <property type="match status" value="1"/>
</dbReference>
<accession>A0A327W735</accession>
<organism evidence="3 4">
    <name type="scientific">Chitinophaga dinghuensis</name>
    <dbReference type="NCBI Taxonomy" id="1539050"/>
    <lineage>
        <taxon>Bacteria</taxon>
        <taxon>Pseudomonadati</taxon>
        <taxon>Bacteroidota</taxon>
        <taxon>Chitinophagia</taxon>
        <taxon>Chitinophagales</taxon>
        <taxon>Chitinophagaceae</taxon>
        <taxon>Chitinophaga</taxon>
    </lineage>
</organism>
<protein>
    <submittedName>
        <fullName evidence="3">Histidine kinase</fullName>
    </submittedName>
</protein>
<proteinExistence type="predicted"/>
<evidence type="ECO:0000259" key="2">
    <source>
        <dbReference type="Pfam" id="PF06580"/>
    </source>
</evidence>
<keyword evidence="3" id="KW-0418">Kinase</keyword>
<dbReference type="Proteomes" id="UP000249819">
    <property type="component" value="Unassembled WGS sequence"/>
</dbReference>
<comment type="caution">
    <text evidence="3">The sequence shown here is derived from an EMBL/GenBank/DDBJ whole genome shotgun (WGS) entry which is preliminary data.</text>
</comment>
<evidence type="ECO:0000256" key="1">
    <source>
        <dbReference type="SAM" id="Phobius"/>
    </source>
</evidence>
<dbReference type="PANTHER" id="PTHR34220">
    <property type="entry name" value="SENSOR HISTIDINE KINASE YPDA"/>
    <property type="match status" value="1"/>
</dbReference>
<dbReference type="GO" id="GO:0016020">
    <property type="term" value="C:membrane"/>
    <property type="evidence" value="ECO:0007669"/>
    <property type="project" value="InterPro"/>
</dbReference>